<dbReference type="Proteomes" id="UP000008840">
    <property type="component" value="Chromosome"/>
</dbReference>
<dbReference type="eggNOG" id="COG0640">
    <property type="taxonomic scope" value="Bacteria"/>
</dbReference>
<name>B2FK49_STRMK</name>
<accession>B2FK49</accession>
<dbReference type="InterPro" id="IPR036390">
    <property type="entry name" value="WH_DNA-bd_sf"/>
</dbReference>
<dbReference type="KEGG" id="sml:Smlt1672"/>
<sequence length="239" mass="26022">MPQWGMVHTSGSLVSVGALVGDQARAAMLLQLMDGRAYTAMELARVAGVTPQTASTHLRRLVEGDLLVAVAQGRHRYHRLASNEVAEMLEGILRVADRTPSCTAAAARSMPALREARSCYRHLAGVHAVAITDRLLQAGHVLPCEGHWQISAGGAAFLAGLGLPLRELLQQPVAAKPARYCRGCLDCTERRPHLAGLVGEAMLDSFVNNDWLRRVEGRRELRLTPPGREALWRLFNLAT</sequence>
<dbReference type="GO" id="GO:0032791">
    <property type="term" value="F:lead ion binding"/>
    <property type="evidence" value="ECO:0007669"/>
    <property type="project" value="TreeGrafter"/>
</dbReference>
<evidence type="ECO:0000313" key="2">
    <source>
        <dbReference type="EMBL" id="CAQ45200.1"/>
    </source>
</evidence>
<dbReference type="InterPro" id="IPR001845">
    <property type="entry name" value="HTH_ArsR_DNA-bd_dom"/>
</dbReference>
<dbReference type="Gene3D" id="1.10.10.10">
    <property type="entry name" value="Winged helix-like DNA-binding domain superfamily/Winged helix DNA-binding domain"/>
    <property type="match status" value="1"/>
</dbReference>
<dbReference type="GO" id="GO:0003677">
    <property type="term" value="F:DNA binding"/>
    <property type="evidence" value="ECO:0007669"/>
    <property type="project" value="TreeGrafter"/>
</dbReference>
<dbReference type="HOGENOM" id="CLU_077964_0_1_6"/>
<protein>
    <submittedName>
        <fullName evidence="2">ArsR family transcriptional regulator</fullName>
    </submittedName>
</protein>
<evidence type="ECO:0000313" key="3">
    <source>
        <dbReference type="Proteomes" id="UP000008840"/>
    </source>
</evidence>
<dbReference type="PANTHER" id="PTHR39168:SF1">
    <property type="entry name" value="TRANSCRIPTIONAL REGULATORY PROTEIN"/>
    <property type="match status" value="1"/>
</dbReference>
<dbReference type="GO" id="GO:0097063">
    <property type="term" value="F:cadmium ion sensor activity"/>
    <property type="evidence" value="ECO:0007669"/>
    <property type="project" value="TreeGrafter"/>
</dbReference>
<dbReference type="SMART" id="SM00418">
    <property type="entry name" value="HTH_ARSR"/>
    <property type="match status" value="1"/>
</dbReference>
<dbReference type="EnsemblBacteria" id="CAQ45200">
    <property type="protein sequence ID" value="CAQ45200"/>
    <property type="gene ID" value="Smlt1672"/>
</dbReference>
<dbReference type="GO" id="GO:0003700">
    <property type="term" value="F:DNA-binding transcription factor activity"/>
    <property type="evidence" value="ECO:0007669"/>
    <property type="project" value="InterPro"/>
</dbReference>
<reference evidence="2 3" key="1">
    <citation type="journal article" date="2008" name="Genome Biol.">
        <title>The complete genome, comparative and functional analysis of Stenotrophomonas maltophilia reveals an organism heavily shielded by drug resistance determinants.</title>
        <authorList>
            <person name="Crossman L.C."/>
            <person name="Gould V.C."/>
            <person name="Dow J.M."/>
            <person name="Vernikos G.S."/>
            <person name="Okazaki A."/>
            <person name="Sebaihia M."/>
            <person name="Saunders D."/>
            <person name="Arrowsmith C."/>
            <person name="Carver T."/>
            <person name="Peters N."/>
            <person name="Adlem E."/>
            <person name="Kerhornou A."/>
            <person name="Lord A."/>
            <person name="Murphy L."/>
            <person name="Seeger K."/>
            <person name="Squares R."/>
            <person name="Rutter S."/>
            <person name="Quail M.A."/>
            <person name="Rajandream M.A."/>
            <person name="Harris D."/>
            <person name="Churcher C."/>
            <person name="Bentley S.D."/>
            <person name="Parkhill J."/>
            <person name="Thomson N.R."/>
            <person name="Avison M.B."/>
        </authorList>
    </citation>
    <scope>NUCLEOTIDE SEQUENCE [LARGE SCALE GENOMIC DNA]</scope>
    <source>
        <strain evidence="2 3">K279a</strain>
    </source>
</reference>
<dbReference type="CDD" id="cd00090">
    <property type="entry name" value="HTH_ARSR"/>
    <property type="match status" value="1"/>
</dbReference>
<evidence type="ECO:0000259" key="1">
    <source>
        <dbReference type="PROSITE" id="PS50987"/>
    </source>
</evidence>
<dbReference type="InterPro" id="IPR052543">
    <property type="entry name" value="HTH_Metal-responsive_Reg"/>
</dbReference>
<dbReference type="GO" id="GO:0010288">
    <property type="term" value="P:response to lead ion"/>
    <property type="evidence" value="ECO:0007669"/>
    <property type="project" value="TreeGrafter"/>
</dbReference>
<dbReference type="InterPro" id="IPR036388">
    <property type="entry name" value="WH-like_DNA-bd_sf"/>
</dbReference>
<gene>
    <name evidence="2" type="ordered locus">Smlt1672</name>
</gene>
<dbReference type="PROSITE" id="PS50987">
    <property type="entry name" value="HTH_ARSR_2"/>
    <property type="match status" value="1"/>
</dbReference>
<dbReference type="EMBL" id="AM743169">
    <property type="protein sequence ID" value="CAQ45200.1"/>
    <property type="molecule type" value="Genomic_DNA"/>
</dbReference>
<dbReference type="PANTHER" id="PTHR39168">
    <property type="entry name" value="TRANSCRIPTIONAL REGULATOR-RELATED"/>
    <property type="match status" value="1"/>
</dbReference>
<dbReference type="Pfam" id="PF12840">
    <property type="entry name" value="HTH_20"/>
    <property type="match status" value="1"/>
</dbReference>
<keyword evidence="3" id="KW-1185">Reference proteome</keyword>
<organism evidence="2 3">
    <name type="scientific">Stenotrophomonas maltophilia (strain K279a)</name>
    <dbReference type="NCBI Taxonomy" id="522373"/>
    <lineage>
        <taxon>Bacteria</taxon>
        <taxon>Pseudomonadati</taxon>
        <taxon>Pseudomonadota</taxon>
        <taxon>Gammaproteobacteria</taxon>
        <taxon>Lysobacterales</taxon>
        <taxon>Lysobacteraceae</taxon>
        <taxon>Stenotrophomonas</taxon>
        <taxon>Stenotrophomonas maltophilia group</taxon>
    </lineage>
</organism>
<proteinExistence type="predicted"/>
<feature type="domain" description="HTH arsR-type" evidence="1">
    <location>
        <begin position="5"/>
        <end position="100"/>
    </location>
</feature>
<dbReference type="AlphaFoldDB" id="B2FK49"/>
<dbReference type="GO" id="GO:0046686">
    <property type="term" value="P:response to cadmium ion"/>
    <property type="evidence" value="ECO:0007669"/>
    <property type="project" value="TreeGrafter"/>
</dbReference>
<dbReference type="SUPFAM" id="SSF46785">
    <property type="entry name" value="Winged helix' DNA-binding domain"/>
    <property type="match status" value="1"/>
</dbReference>
<dbReference type="InterPro" id="IPR011991">
    <property type="entry name" value="ArsR-like_HTH"/>
</dbReference>